<keyword evidence="1" id="KW-1133">Transmembrane helix</keyword>
<dbReference type="Proteomes" id="UP000184418">
    <property type="component" value="Unassembled WGS sequence"/>
</dbReference>
<dbReference type="EMBL" id="FQYN01000005">
    <property type="protein sequence ID" value="SHJ28987.1"/>
    <property type="molecule type" value="Genomic_DNA"/>
</dbReference>
<dbReference type="AlphaFoldDB" id="A0A1M6I3E2"/>
<evidence type="ECO:0000256" key="1">
    <source>
        <dbReference type="SAM" id="Phobius"/>
    </source>
</evidence>
<feature type="transmembrane region" description="Helical" evidence="1">
    <location>
        <begin position="186"/>
        <end position="206"/>
    </location>
</feature>
<keyword evidence="3" id="KW-1185">Reference proteome</keyword>
<proteinExistence type="predicted"/>
<accession>A0A1M6I3E2</accession>
<feature type="transmembrane region" description="Helical" evidence="1">
    <location>
        <begin position="212"/>
        <end position="229"/>
    </location>
</feature>
<name>A0A1M6I3E2_9BACT</name>
<evidence type="ECO:0000313" key="2">
    <source>
        <dbReference type="EMBL" id="SHJ28987.1"/>
    </source>
</evidence>
<keyword evidence="1" id="KW-0812">Transmembrane</keyword>
<keyword evidence="1" id="KW-0472">Membrane</keyword>
<organism evidence="2 3">
    <name type="scientific">Hymenobacter daecheongensis DSM 21074</name>
    <dbReference type="NCBI Taxonomy" id="1121955"/>
    <lineage>
        <taxon>Bacteria</taxon>
        <taxon>Pseudomonadati</taxon>
        <taxon>Bacteroidota</taxon>
        <taxon>Cytophagia</taxon>
        <taxon>Cytophagales</taxon>
        <taxon>Hymenobacteraceae</taxon>
        <taxon>Hymenobacter</taxon>
    </lineage>
</organism>
<gene>
    <name evidence="2" type="ORF">SAMN02745146_2775</name>
</gene>
<dbReference type="STRING" id="1121955.SAMN02745146_2775"/>
<sequence length="248" mass="27564">MTNQGPGSRFYYSKIDLFSAILCPLLIPTFNHTCFMPTKTYYLDSAEQEPITLKWGFFWKNFTISKDDETLVQVAGRSELKKGASYTLSDGRVLSAQLRRQLNQEELELLLDGKPLQGSATHPRYRVRQALYTLLIVAGLNIGLGLVADIVNVQVLQKIGLGYGTVFIGLIYLGLAWWAKTKNAALPFFTAIGLMVLDVVFMFVNIGDDGRPPGTAGLFLRFLLIMLLYKGGIAARQIKGEENMTPST</sequence>
<reference evidence="2 3" key="1">
    <citation type="submission" date="2016-11" db="EMBL/GenBank/DDBJ databases">
        <authorList>
            <person name="Jaros S."/>
            <person name="Januszkiewicz K."/>
            <person name="Wedrychowicz H."/>
        </authorList>
    </citation>
    <scope>NUCLEOTIDE SEQUENCE [LARGE SCALE GENOMIC DNA]</scope>
    <source>
        <strain evidence="2 3">DSM 21074</strain>
    </source>
</reference>
<evidence type="ECO:0000313" key="3">
    <source>
        <dbReference type="Proteomes" id="UP000184418"/>
    </source>
</evidence>
<feature type="transmembrane region" description="Helical" evidence="1">
    <location>
        <begin position="130"/>
        <end position="148"/>
    </location>
</feature>
<protein>
    <submittedName>
        <fullName evidence="2">Uncharacterized protein</fullName>
    </submittedName>
</protein>
<feature type="transmembrane region" description="Helical" evidence="1">
    <location>
        <begin position="160"/>
        <end position="179"/>
    </location>
</feature>